<dbReference type="InterPro" id="IPR027417">
    <property type="entry name" value="P-loop_NTPase"/>
</dbReference>
<dbReference type="GO" id="GO:0005524">
    <property type="term" value="F:ATP binding"/>
    <property type="evidence" value="ECO:0007669"/>
    <property type="project" value="InterPro"/>
</dbReference>
<dbReference type="AlphaFoldDB" id="A0A098E875"/>
<sequence length="395" mass="47112">MIQNIVGRPVSGKDMYDRENVLEEVWKAIKKNEHVLLVAPRRFGKTSIMFKLWKEPKEGYKVFYLDVEWIREPQDFVAEILVELSNDKEMRDKMRKFVPGKFSFLKLIEEIGIATFKVKLREELSKEWENKGKEIFEAIESSDIKIVFIIDEFPVMIHEMCEKDKNVVKTLLHWMRRVRQNSQNVMFVVGGSIGIDRILSKIDAFHTINDLTKISVGAFDKVTARNFVSELFKSEDIEINEEITDKILEISGTYIPYFIQLVVYETVKESQNQKCEISKDFVEKIYEEKVLGVECQTYFEDYYQRLRRYYEPIEEKDAKEILKGLAMNEYIGKKELYNFYLSLNQTSKNPEEEFSLLMGDLENDFYVKFDYENDSYSFYSKVLKDWWKRYYLLTE</sequence>
<protein>
    <recommendedName>
        <fullName evidence="1">ATPase domain-containing protein</fullName>
    </recommendedName>
</protein>
<dbReference type="PANTHER" id="PTHR34301:SF8">
    <property type="entry name" value="ATPASE DOMAIN-CONTAINING PROTEIN"/>
    <property type="match status" value="1"/>
</dbReference>
<dbReference type="Gene3D" id="3.40.50.300">
    <property type="entry name" value="P-loop containing nucleotide triphosphate hydrolases"/>
    <property type="match status" value="1"/>
</dbReference>
<dbReference type="PANTHER" id="PTHR34301">
    <property type="entry name" value="DNA-BINDING PROTEIN-RELATED"/>
    <property type="match status" value="1"/>
</dbReference>
<evidence type="ECO:0000313" key="2">
    <source>
        <dbReference type="EMBL" id="CEG12217.1"/>
    </source>
</evidence>
<reference evidence="2" key="1">
    <citation type="submission" date="2014-09" db="EMBL/GenBank/DDBJ databases">
        <authorList>
            <person name="Probst J Alexander"/>
        </authorList>
    </citation>
    <scope>NUCLEOTIDE SEQUENCE</scope>
</reference>
<feature type="domain" description="ATPase" evidence="1">
    <location>
        <begin position="16"/>
        <end position="252"/>
    </location>
</feature>
<name>A0A098E875_9ZZZZ</name>
<proteinExistence type="predicted"/>
<dbReference type="SUPFAM" id="SSF52540">
    <property type="entry name" value="P-loop containing nucleoside triphosphate hydrolases"/>
    <property type="match status" value="1"/>
</dbReference>
<gene>
    <name evidence="2" type="ORF">MSIBF_A2030002</name>
</gene>
<dbReference type="EMBL" id="CCXY01000117">
    <property type="protein sequence ID" value="CEG12217.1"/>
    <property type="molecule type" value="Genomic_DNA"/>
</dbReference>
<evidence type="ECO:0000259" key="1">
    <source>
        <dbReference type="Pfam" id="PF01637"/>
    </source>
</evidence>
<accession>A0A098E875</accession>
<organism evidence="2">
    <name type="scientific">groundwater metagenome</name>
    <dbReference type="NCBI Taxonomy" id="717931"/>
    <lineage>
        <taxon>unclassified sequences</taxon>
        <taxon>metagenomes</taxon>
        <taxon>ecological metagenomes</taxon>
    </lineage>
</organism>
<dbReference type="InterPro" id="IPR011579">
    <property type="entry name" value="ATPase_dom"/>
</dbReference>
<dbReference type="Pfam" id="PF01637">
    <property type="entry name" value="ATPase_2"/>
    <property type="match status" value="1"/>
</dbReference>